<protein>
    <submittedName>
        <fullName evidence="4">Uncharacterized protein</fullName>
    </submittedName>
</protein>
<dbReference type="InterPro" id="IPR011990">
    <property type="entry name" value="TPR-like_helical_dom_sf"/>
</dbReference>
<dbReference type="AlphaFoldDB" id="A0A0L0HCF4"/>
<evidence type="ECO:0000313" key="4">
    <source>
        <dbReference type="EMBL" id="KNC98448.1"/>
    </source>
</evidence>
<proteinExistence type="inferred from homology"/>
<dbReference type="eggNOG" id="KOG4162">
    <property type="taxonomic scope" value="Eukaryota"/>
</dbReference>
<evidence type="ECO:0000256" key="2">
    <source>
        <dbReference type="ARBA" id="ARBA00038251"/>
    </source>
</evidence>
<dbReference type="InterPro" id="IPR051722">
    <property type="entry name" value="Endocytosis_PI4K-reg_protein"/>
</dbReference>
<comment type="function">
    <text evidence="1">Involved in endocytosis.</text>
</comment>
<keyword evidence="5" id="KW-1185">Reference proteome</keyword>
<dbReference type="InterPro" id="IPR019734">
    <property type="entry name" value="TPR_rpt"/>
</dbReference>
<dbReference type="PANTHER" id="PTHR23083">
    <property type="entry name" value="TETRATRICOPEPTIDE REPEAT PROTEIN, TPR"/>
    <property type="match status" value="1"/>
</dbReference>
<dbReference type="OrthoDB" id="29013at2759"/>
<feature type="compositionally biased region" description="Low complexity" evidence="3">
    <location>
        <begin position="1031"/>
        <end position="1042"/>
    </location>
</feature>
<dbReference type="Proteomes" id="UP000053201">
    <property type="component" value="Unassembled WGS sequence"/>
</dbReference>
<dbReference type="InParanoid" id="A0A0L0HCF4"/>
<dbReference type="PANTHER" id="PTHR23083:SF464">
    <property type="entry name" value="TETRATRICOPEPTIDE REPEAT DOMAIN 7, ISOFORM A"/>
    <property type="match status" value="1"/>
</dbReference>
<reference evidence="4 5" key="1">
    <citation type="submission" date="2009-08" db="EMBL/GenBank/DDBJ databases">
        <title>The Genome Sequence of Spizellomyces punctatus strain DAOM BR117.</title>
        <authorList>
            <consortium name="The Broad Institute Genome Sequencing Platform"/>
            <person name="Russ C."/>
            <person name="Cuomo C."/>
            <person name="Shea T."/>
            <person name="Young S.K."/>
            <person name="Zeng Q."/>
            <person name="Koehrsen M."/>
            <person name="Haas B."/>
            <person name="Borodovsky M."/>
            <person name="Guigo R."/>
            <person name="Alvarado L."/>
            <person name="Berlin A."/>
            <person name="Bochicchio J."/>
            <person name="Borenstein D."/>
            <person name="Chapman S."/>
            <person name="Chen Z."/>
            <person name="Engels R."/>
            <person name="Freedman E."/>
            <person name="Gellesch M."/>
            <person name="Goldberg J."/>
            <person name="Griggs A."/>
            <person name="Gujja S."/>
            <person name="Heiman D."/>
            <person name="Hepburn T."/>
            <person name="Howarth C."/>
            <person name="Jen D."/>
            <person name="Larson L."/>
            <person name="Lewis B."/>
            <person name="Mehta T."/>
            <person name="Park D."/>
            <person name="Pearson M."/>
            <person name="Roberts A."/>
            <person name="Saif S."/>
            <person name="Shenoy N."/>
            <person name="Sisk P."/>
            <person name="Stolte C."/>
            <person name="Sykes S."/>
            <person name="Thomson T."/>
            <person name="Walk T."/>
            <person name="White J."/>
            <person name="Yandava C."/>
            <person name="Burger G."/>
            <person name="Gray M.W."/>
            <person name="Holland P.W.H."/>
            <person name="King N."/>
            <person name="Lang F.B.F."/>
            <person name="Roger A.J."/>
            <person name="Ruiz-Trillo I."/>
            <person name="Lander E."/>
            <person name="Nusbaum C."/>
        </authorList>
    </citation>
    <scope>NUCLEOTIDE SEQUENCE [LARGE SCALE GENOMIC DNA]</scope>
    <source>
        <strain evidence="4 5">DAOM BR117</strain>
    </source>
</reference>
<dbReference type="VEuPathDB" id="FungiDB:SPPG_09349"/>
<dbReference type="RefSeq" id="XP_016606488.1">
    <property type="nucleotide sequence ID" value="XM_016757508.1"/>
</dbReference>
<accession>A0A0L0HCF4</accession>
<comment type="similarity">
    <text evidence="2">Belongs to the YPP1 family.</text>
</comment>
<sequence>MAGYKLEKLVTLEEDINTYRFRGQWEIVIELADKLLSKLEVREGRRFAFACIAKADAMLNLAYEPYFKQDNTADEGLKRRGFHNAIFTIPDNDDEEGGDSGGFNLNLSDESYTACHRALLLLDDAVIALLDKEPEPGSPLMDLCMEAEVLGCLHDLVTGSEGECAWKVRKAKFGYEAPPPEPRSFAHPYDRVMYAMYWIVTALGHHVDDWDVLACEYMNKAVDFFADQGTFSTPTPTRQRSSTRVDDNQWERWFEFSHFWATLYNARLGNRECSIEIAREYLQRLAGKPVSYRPQPRVAVLGVFIRQLLGLQPLAPPPRPLEGIPKDTVDTVSSEVLAEIRSYIPLYESLTTHLLPFPRGEDALPIEKGRHSRVLETFDWFTYIGMQAEPGESIGEAADRHYRLIEHLYRGTKYTFHSMRLLRYLAHTFTSLTSFFGDNMTADEKIEAEATIESYAFFWNKHLKLKVELERKRRTNPRLSTDAPPGENGEPKKKRVSYDRHRERVWLDAPSRDPVNDPDGNFILPIYLEDYIQKHPDLAEREAGKDTEDTVVMEEVDGERIVDALGVFFAGVRMCIMNADGNEEKLRKGLEYAETALGLLKEHGRSCGQDLPDLEYQAFKWLGIINSELAQEVRDSQQRRKYQKQALEAMKRARTIKPSSWEASYQRALQLAEAGEISQAIIKVKDSLQENKAHAASWNLLALLFSARKDYNQALRICNIGVKECFAKIEKSSILKDRLAVPTNAVNGRWSWEAVDDLDKIGLINLKLTQVALEAWKNGPKPALEIMKQILRLSRKFFRGTDIPDDAGFRMSTETERSGSAVNGSNGLGEAGDYRSRNRSRSSSFASGASSDTASPSQTSLGGYYRFRVHDLFVGIWLTSAALYRCTGHFQQAEGAVREAHRLAEEMAQMDALIQRIPSRLYSGISMKKILVEQGNVRGLLKTKQQKKQPINELVPGFPKWGPVGARIRRVIADVAFEAALIRQARYDKLIQPPEAPKFARYIAPAVRVEAERRLRSWNAQVAAGGLKPSPSQVSLVSLPTPASTVGKTSGRDLNKRAMGVPIPTAAETGDVAVPPPVQMQVNGIAVGGIAIDAVPEDEQTTKPPGTNSLLDAEEEPLTLSSLIETFTRVTYIDDDHLGARVHLGKLYMQQGRSDFAENIFERACKSSKARGGGGGRPSWYGGITGRWNWESWRNLSKCLMNTGRTQTALEAIAFAVKIQKSSFARGLECLR</sequence>
<feature type="region of interest" description="Disordered" evidence="3">
    <location>
        <begin position="475"/>
        <end position="497"/>
    </location>
</feature>
<feature type="compositionally biased region" description="Low complexity" evidence="3">
    <location>
        <begin position="841"/>
        <end position="855"/>
    </location>
</feature>
<dbReference type="Gene3D" id="1.25.40.10">
    <property type="entry name" value="Tetratricopeptide repeat domain"/>
    <property type="match status" value="2"/>
</dbReference>
<dbReference type="SUPFAM" id="SSF48452">
    <property type="entry name" value="TPR-like"/>
    <property type="match status" value="2"/>
</dbReference>
<dbReference type="EMBL" id="KQ257460">
    <property type="protein sequence ID" value="KNC98448.1"/>
    <property type="molecule type" value="Genomic_DNA"/>
</dbReference>
<organism evidence="4 5">
    <name type="scientific">Spizellomyces punctatus (strain DAOM BR117)</name>
    <dbReference type="NCBI Taxonomy" id="645134"/>
    <lineage>
        <taxon>Eukaryota</taxon>
        <taxon>Fungi</taxon>
        <taxon>Fungi incertae sedis</taxon>
        <taxon>Chytridiomycota</taxon>
        <taxon>Chytridiomycota incertae sedis</taxon>
        <taxon>Chytridiomycetes</taxon>
        <taxon>Spizellomycetales</taxon>
        <taxon>Spizellomycetaceae</taxon>
        <taxon>Spizellomyces</taxon>
    </lineage>
</organism>
<evidence type="ECO:0000313" key="5">
    <source>
        <dbReference type="Proteomes" id="UP000053201"/>
    </source>
</evidence>
<dbReference type="GeneID" id="27692474"/>
<evidence type="ECO:0000256" key="1">
    <source>
        <dbReference type="ARBA" id="ARBA00002550"/>
    </source>
</evidence>
<dbReference type="SMART" id="SM00028">
    <property type="entry name" value="TPR"/>
    <property type="match status" value="5"/>
</dbReference>
<gene>
    <name evidence="4" type="ORF">SPPG_09349</name>
</gene>
<dbReference type="STRING" id="645134.A0A0L0HCF4"/>
<name>A0A0L0HCF4_SPIPD</name>
<feature type="region of interest" description="Disordered" evidence="3">
    <location>
        <begin position="1031"/>
        <end position="1056"/>
    </location>
</feature>
<evidence type="ECO:0000256" key="3">
    <source>
        <dbReference type="SAM" id="MobiDB-lite"/>
    </source>
</evidence>
<feature type="region of interest" description="Disordered" evidence="3">
    <location>
        <begin position="808"/>
        <end position="858"/>
    </location>
</feature>